<evidence type="ECO:0000313" key="11">
    <source>
        <dbReference type="EMBL" id="MBT1704999.1"/>
    </source>
</evidence>
<evidence type="ECO:0000256" key="8">
    <source>
        <dbReference type="SAM" id="MobiDB-lite"/>
    </source>
</evidence>
<dbReference type="EC" id="2.3.1.-" evidence="7"/>
<dbReference type="PROSITE" id="PS51826">
    <property type="entry name" value="PSBD"/>
    <property type="match status" value="1"/>
</dbReference>
<comment type="cofactor">
    <cofactor evidence="1 7">
        <name>(R)-lipoate</name>
        <dbReference type="ChEBI" id="CHEBI:83088"/>
    </cofactor>
</comment>
<sequence length="441" mass="47842">MAQVELVMPKMGESIMEATILHWLKKPGDKIDQDESVLEVATDKVDTEVPSTHAGVLKEILAKEGEVVKVGKPIAIISTEATAEAGTSPTPSSASPEKIDGQEKSSVEDLMATPTNGANGTHHGAADFKNTTRFYSPLVKNIAKEENILVAELETIPGSGSEGRVTKKDILAYVQNRKLGTSIKEQAAQSATVTSSSPKVPVSISGGDEIIQMDRMRKMIAERMVDSKRISPHVTSFVEADVTNIVFWRNKVKNEFQKREGDTLTLTPIFIEAVAMAIKDYPMINVQVDGDKIIKKRDINIGMAVALPSGNLIVPVIKNADQYNITGLTKIVNDLAKRARDNKLKPDELAGGTFTVSNVGSFGNVMGTPIIMQPQVAIIALGAVQKKPAVIETPYGDAIAIRHKMFLSHSYDHRVVDGALGGSVVRRIADYLEKFDINRTF</sequence>
<dbReference type="Pfam" id="PF00198">
    <property type="entry name" value="2-oxoacid_dh"/>
    <property type="match status" value="1"/>
</dbReference>
<gene>
    <name evidence="11" type="ORF">KK060_17030</name>
</gene>
<evidence type="ECO:0000256" key="6">
    <source>
        <dbReference type="ARBA" id="ARBA00023315"/>
    </source>
</evidence>
<name>A0ABS5VVV1_9BACT</name>
<evidence type="ECO:0000256" key="1">
    <source>
        <dbReference type="ARBA" id="ARBA00001938"/>
    </source>
</evidence>
<dbReference type="InterPro" id="IPR050743">
    <property type="entry name" value="2-oxoacid_DH_E2_comp"/>
</dbReference>
<dbReference type="PROSITE" id="PS00189">
    <property type="entry name" value="LIPOYL"/>
    <property type="match status" value="1"/>
</dbReference>
<dbReference type="SUPFAM" id="SSF51230">
    <property type="entry name" value="Single hybrid motif"/>
    <property type="match status" value="1"/>
</dbReference>
<dbReference type="InterPro" id="IPR011053">
    <property type="entry name" value="Single_hybrid_motif"/>
</dbReference>
<dbReference type="CDD" id="cd06849">
    <property type="entry name" value="lipoyl_domain"/>
    <property type="match status" value="1"/>
</dbReference>
<evidence type="ECO:0000259" key="9">
    <source>
        <dbReference type="PROSITE" id="PS50968"/>
    </source>
</evidence>
<feature type="compositionally biased region" description="Low complexity" evidence="8">
    <location>
        <begin position="81"/>
        <end position="96"/>
    </location>
</feature>
<dbReference type="Gene3D" id="2.40.50.100">
    <property type="match status" value="1"/>
</dbReference>
<reference evidence="11 12" key="1">
    <citation type="submission" date="2021-05" db="EMBL/GenBank/DDBJ databases">
        <title>A Polyphasic approach of four new species of the genus Ohtaekwangia: Ohtaekwangia histidinii sp. nov., Ohtaekwangia cretensis sp. nov., Ohtaekwangia indiensis sp. nov., Ohtaekwangia reichenbachii sp. nov. from diverse environment.</title>
        <authorList>
            <person name="Octaviana S."/>
        </authorList>
    </citation>
    <scope>NUCLEOTIDE SEQUENCE [LARGE SCALE GENOMIC DNA]</scope>
    <source>
        <strain evidence="11 12">PWU20</strain>
    </source>
</reference>
<feature type="region of interest" description="Disordered" evidence="8">
    <location>
        <begin position="81"/>
        <end position="106"/>
    </location>
</feature>
<feature type="compositionally biased region" description="Basic and acidic residues" evidence="8">
    <location>
        <begin position="97"/>
        <end position="106"/>
    </location>
</feature>
<dbReference type="PROSITE" id="PS50968">
    <property type="entry name" value="BIOTINYL_LIPOYL"/>
    <property type="match status" value="1"/>
</dbReference>
<feature type="domain" description="Peripheral subunit-binding (PSBD)" evidence="10">
    <location>
        <begin position="134"/>
        <end position="174"/>
    </location>
</feature>
<feature type="domain" description="Lipoyl-binding" evidence="9">
    <location>
        <begin position="3"/>
        <end position="78"/>
    </location>
</feature>
<dbReference type="Pfam" id="PF02817">
    <property type="entry name" value="E3_binding"/>
    <property type="match status" value="1"/>
</dbReference>
<comment type="caution">
    <text evidence="11">The sequence shown here is derived from an EMBL/GenBank/DDBJ whole genome shotgun (WGS) entry which is preliminary data.</text>
</comment>
<proteinExistence type="inferred from homology"/>
<dbReference type="InterPro" id="IPR001078">
    <property type="entry name" value="2-oxoacid_DH_actylTfrase"/>
</dbReference>
<comment type="subunit">
    <text evidence="3">Forms a 24-polypeptide structural core with octahedral symmetry.</text>
</comment>
<dbReference type="Pfam" id="PF00364">
    <property type="entry name" value="Biotin_lipoyl"/>
    <property type="match status" value="1"/>
</dbReference>
<dbReference type="Gene3D" id="3.30.559.10">
    <property type="entry name" value="Chloramphenicol acetyltransferase-like domain"/>
    <property type="match status" value="1"/>
</dbReference>
<accession>A0ABS5VVV1</accession>
<keyword evidence="5 7" id="KW-0450">Lipoyl</keyword>
<dbReference type="InterPro" id="IPR000089">
    <property type="entry name" value="Biotin_lipoyl"/>
</dbReference>
<dbReference type="PANTHER" id="PTHR43178:SF5">
    <property type="entry name" value="LIPOAMIDE ACYLTRANSFERASE COMPONENT OF BRANCHED-CHAIN ALPHA-KETO ACID DEHYDROGENASE COMPLEX, MITOCHONDRIAL"/>
    <property type="match status" value="1"/>
</dbReference>
<dbReference type="InterPro" id="IPR003016">
    <property type="entry name" value="2-oxoA_DH_lipoyl-BS"/>
</dbReference>
<dbReference type="InterPro" id="IPR004167">
    <property type="entry name" value="PSBD"/>
</dbReference>
<evidence type="ECO:0000256" key="5">
    <source>
        <dbReference type="ARBA" id="ARBA00022823"/>
    </source>
</evidence>
<comment type="similarity">
    <text evidence="2 7">Belongs to the 2-oxoacid dehydrogenase family.</text>
</comment>
<evidence type="ECO:0000313" key="12">
    <source>
        <dbReference type="Proteomes" id="UP000772618"/>
    </source>
</evidence>
<evidence type="ECO:0000256" key="3">
    <source>
        <dbReference type="ARBA" id="ARBA00011484"/>
    </source>
</evidence>
<organism evidence="11 12">
    <name type="scientific">Chryseosolibacter indicus</name>
    <dbReference type="NCBI Taxonomy" id="2782351"/>
    <lineage>
        <taxon>Bacteria</taxon>
        <taxon>Pseudomonadati</taxon>
        <taxon>Bacteroidota</taxon>
        <taxon>Cytophagia</taxon>
        <taxon>Cytophagales</taxon>
        <taxon>Chryseotaleaceae</taxon>
        <taxon>Chryseosolibacter</taxon>
    </lineage>
</organism>
<evidence type="ECO:0000256" key="7">
    <source>
        <dbReference type="RuleBase" id="RU003423"/>
    </source>
</evidence>
<dbReference type="SUPFAM" id="SSF52777">
    <property type="entry name" value="CoA-dependent acyltransferases"/>
    <property type="match status" value="1"/>
</dbReference>
<evidence type="ECO:0000256" key="2">
    <source>
        <dbReference type="ARBA" id="ARBA00007317"/>
    </source>
</evidence>
<dbReference type="Proteomes" id="UP000772618">
    <property type="component" value="Unassembled WGS sequence"/>
</dbReference>
<keyword evidence="12" id="KW-1185">Reference proteome</keyword>
<dbReference type="InterPro" id="IPR036625">
    <property type="entry name" value="E3-bd_dom_sf"/>
</dbReference>
<evidence type="ECO:0000256" key="4">
    <source>
        <dbReference type="ARBA" id="ARBA00022679"/>
    </source>
</evidence>
<dbReference type="PANTHER" id="PTHR43178">
    <property type="entry name" value="DIHYDROLIPOAMIDE ACETYLTRANSFERASE COMPONENT OF PYRUVATE DEHYDROGENASE COMPLEX"/>
    <property type="match status" value="1"/>
</dbReference>
<keyword evidence="6 7" id="KW-0012">Acyltransferase</keyword>
<dbReference type="EMBL" id="JAHESD010000044">
    <property type="protein sequence ID" value="MBT1704999.1"/>
    <property type="molecule type" value="Genomic_DNA"/>
</dbReference>
<protein>
    <recommendedName>
        <fullName evidence="7">Dihydrolipoamide acetyltransferase component of pyruvate dehydrogenase complex</fullName>
        <ecNumber evidence="7">2.3.1.-</ecNumber>
    </recommendedName>
</protein>
<keyword evidence="4 7" id="KW-0808">Transferase</keyword>
<dbReference type="Gene3D" id="4.10.320.10">
    <property type="entry name" value="E3-binding domain"/>
    <property type="match status" value="1"/>
</dbReference>
<dbReference type="SUPFAM" id="SSF47005">
    <property type="entry name" value="Peripheral subunit-binding domain of 2-oxo acid dehydrogenase complex"/>
    <property type="match status" value="1"/>
</dbReference>
<dbReference type="RefSeq" id="WP_254154957.1">
    <property type="nucleotide sequence ID" value="NZ_JAHESD010000044.1"/>
</dbReference>
<dbReference type="InterPro" id="IPR023213">
    <property type="entry name" value="CAT-like_dom_sf"/>
</dbReference>
<evidence type="ECO:0000259" key="10">
    <source>
        <dbReference type="PROSITE" id="PS51826"/>
    </source>
</evidence>